<keyword evidence="17" id="KW-1185">Reference proteome</keyword>
<dbReference type="PROSITE" id="PS50109">
    <property type="entry name" value="HIS_KIN"/>
    <property type="match status" value="1"/>
</dbReference>
<evidence type="ECO:0000259" key="15">
    <source>
        <dbReference type="PROSITE" id="PS50894"/>
    </source>
</evidence>
<dbReference type="EMBL" id="CP035807">
    <property type="protein sequence ID" value="QEN03994.1"/>
    <property type="molecule type" value="Genomic_DNA"/>
</dbReference>
<evidence type="ECO:0000313" key="17">
    <source>
        <dbReference type="Proteomes" id="UP000323824"/>
    </source>
</evidence>
<dbReference type="GO" id="GO:0006935">
    <property type="term" value="P:chemotaxis"/>
    <property type="evidence" value="ECO:0007669"/>
    <property type="project" value="UniProtKB-KW"/>
</dbReference>
<dbReference type="CDD" id="cd00731">
    <property type="entry name" value="CheA_reg"/>
    <property type="match status" value="1"/>
</dbReference>
<evidence type="ECO:0000256" key="11">
    <source>
        <dbReference type="ARBA" id="ARBA00035100"/>
    </source>
</evidence>
<evidence type="ECO:0000256" key="8">
    <source>
        <dbReference type="ARBA" id="ARBA00022777"/>
    </source>
</evidence>
<evidence type="ECO:0000256" key="12">
    <source>
        <dbReference type="PROSITE-ProRule" id="PRU00110"/>
    </source>
</evidence>
<reference evidence="16 17" key="1">
    <citation type="submission" date="2019-02" db="EMBL/GenBank/DDBJ databases">
        <authorList>
            <person name="Fomenkov A."/>
            <person name="Dubinina G."/>
            <person name="Grabovich M."/>
            <person name="Vincze T."/>
            <person name="Roberts R.J."/>
        </authorList>
    </citation>
    <scope>NUCLEOTIDE SEQUENCE [LARGE SCALE GENOMIC DNA]</scope>
    <source>
        <strain evidence="16 17">P</strain>
    </source>
</reference>
<dbReference type="InterPro" id="IPR037257">
    <property type="entry name" value="T2SS_E_N_sf"/>
</dbReference>
<proteinExistence type="predicted"/>
<dbReference type="GO" id="GO:0005524">
    <property type="term" value="F:ATP binding"/>
    <property type="evidence" value="ECO:0007669"/>
    <property type="project" value="UniProtKB-KW"/>
</dbReference>
<dbReference type="EC" id="2.7.13.3" evidence="2"/>
<dbReference type="SUPFAM" id="SSF55874">
    <property type="entry name" value="ATPase domain of HSP90 chaperone/DNA topoisomerase II/histidine kinase"/>
    <property type="match status" value="1"/>
</dbReference>
<dbReference type="InterPro" id="IPR036890">
    <property type="entry name" value="HATPase_C_sf"/>
</dbReference>
<dbReference type="Pfam" id="PF01584">
    <property type="entry name" value="CheW"/>
    <property type="match status" value="1"/>
</dbReference>
<keyword evidence="8" id="KW-0418">Kinase</keyword>
<dbReference type="InterPro" id="IPR002545">
    <property type="entry name" value="CheW-lke_dom"/>
</dbReference>
<accession>A0A5C1QBF5</accession>
<dbReference type="Gene3D" id="1.10.287.560">
    <property type="entry name" value="Histidine kinase CheA-like, homodimeric domain"/>
    <property type="match status" value="1"/>
</dbReference>
<evidence type="ECO:0000256" key="2">
    <source>
        <dbReference type="ARBA" id="ARBA00012438"/>
    </source>
</evidence>
<keyword evidence="7" id="KW-0547">Nucleotide-binding</keyword>
<dbReference type="AlphaFoldDB" id="A0A5C1QBF5"/>
<dbReference type="InterPro" id="IPR051315">
    <property type="entry name" value="Bact_Chemotaxis_CheA"/>
</dbReference>
<evidence type="ECO:0000256" key="7">
    <source>
        <dbReference type="ARBA" id="ARBA00022741"/>
    </source>
</evidence>
<feature type="domain" description="Histidine kinase" evidence="13">
    <location>
        <begin position="269"/>
        <end position="545"/>
    </location>
</feature>
<dbReference type="PROSITE" id="PS50851">
    <property type="entry name" value="CHEW"/>
    <property type="match status" value="1"/>
</dbReference>
<comment type="function">
    <text evidence="11">Involved in the transmission of sensory signals from the chemoreceptors to the flagellar motors. CheA is autophosphorylated; it can transfer its phosphate group to either CheB or CheY.</text>
</comment>
<dbReference type="PRINTS" id="PR00344">
    <property type="entry name" value="BCTRLSENSOR"/>
</dbReference>
<feature type="modified residue" description="Phosphohistidine" evidence="12">
    <location>
        <position position="46"/>
    </location>
</feature>
<dbReference type="InterPro" id="IPR036641">
    <property type="entry name" value="HPT_dom_sf"/>
</dbReference>
<evidence type="ECO:0000256" key="9">
    <source>
        <dbReference type="ARBA" id="ARBA00022840"/>
    </source>
</evidence>
<evidence type="ECO:0000313" key="16">
    <source>
        <dbReference type="EMBL" id="QEN03994.1"/>
    </source>
</evidence>
<dbReference type="Gene3D" id="2.30.30.40">
    <property type="entry name" value="SH3 Domains"/>
    <property type="match status" value="1"/>
</dbReference>
<protein>
    <recommendedName>
        <fullName evidence="3">Chemotaxis protein CheA</fullName>
        <ecNumber evidence="2">2.7.13.3</ecNumber>
    </recommendedName>
</protein>
<dbReference type="PROSITE" id="PS50894">
    <property type="entry name" value="HPT"/>
    <property type="match status" value="1"/>
</dbReference>
<dbReference type="OrthoDB" id="9803176at2"/>
<dbReference type="Pfam" id="PF01627">
    <property type="entry name" value="Hpt"/>
    <property type="match status" value="1"/>
</dbReference>
<dbReference type="KEGG" id="sper:EW093_04525"/>
<dbReference type="GO" id="GO:0000155">
    <property type="term" value="F:phosphorelay sensor kinase activity"/>
    <property type="evidence" value="ECO:0007669"/>
    <property type="project" value="InterPro"/>
</dbReference>
<dbReference type="FunFam" id="2.30.30.40:FF:000048">
    <property type="entry name" value="Chemotaxis protein CheA, putative"/>
    <property type="match status" value="1"/>
</dbReference>
<keyword evidence="9" id="KW-0067">ATP-binding</keyword>
<dbReference type="SMART" id="SM01231">
    <property type="entry name" value="H-kinase_dim"/>
    <property type="match status" value="1"/>
</dbReference>
<dbReference type="SMART" id="SM00260">
    <property type="entry name" value="CheW"/>
    <property type="match status" value="1"/>
</dbReference>
<dbReference type="SUPFAM" id="SSF50341">
    <property type="entry name" value="CheW-like"/>
    <property type="match status" value="1"/>
</dbReference>
<dbReference type="InterPro" id="IPR036097">
    <property type="entry name" value="HisK_dim/P_sf"/>
</dbReference>
<evidence type="ECO:0000256" key="10">
    <source>
        <dbReference type="ARBA" id="ARBA00023012"/>
    </source>
</evidence>
<comment type="catalytic activity">
    <reaction evidence="1">
        <text>ATP + protein L-histidine = ADP + protein N-phospho-L-histidine.</text>
        <dbReference type="EC" id="2.7.13.3"/>
    </reaction>
</comment>
<dbReference type="PANTHER" id="PTHR43395">
    <property type="entry name" value="SENSOR HISTIDINE KINASE CHEA"/>
    <property type="match status" value="1"/>
</dbReference>
<dbReference type="InterPro" id="IPR004358">
    <property type="entry name" value="Sig_transdc_His_kin-like_C"/>
</dbReference>
<feature type="domain" description="CheW-like" evidence="14">
    <location>
        <begin position="547"/>
        <end position="679"/>
    </location>
</feature>
<evidence type="ECO:0000259" key="13">
    <source>
        <dbReference type="PROSITE" id="PS50109"/>
    </source>
</evidence>
<dbReference type="InterPro" id="IPR036061">
    <property type="entry name" value="CheW-like_dom_sf"/>
</dbReference>
<dbReference type="CDD" id="cd16916">
    <property type="entry name" value="HATPase_CheA-like"/>
    <property type="match status" value="1"/>
</dbReference>
<dbReference type="Gene3D" id="3.30.565.10">
    <property type="entry name" value="Histidine kinase-like ATPase, C-terminal domain"/>
    <property type="match status" value="1"/>
</dbReference>
<name>A0A5C1QBF5_9SPIO</name>
<dbReference type="InterPro" id="IPR004105">
    <property type="entry name" value="CheA-like_dim"/>
</dbReference>
<evidence type="ECO:0000256" key="4">
    <source>
        <dbReference type="ARBA" id="ARBA00022500"/>
    </source>
</evidence>
<dbReference type="SMART" id="SM00387">
    <property type="entry name" value="HATPase_c"/>
    <property type="match status" value="1"/>
</dbReference>
<dbReference type="CDD" id="cd00088">
    <property type="entry name" value="HPT"/>
    <property type="match status" value="1"/>
</dbReference>
<evidence type="ECO:0000256" key="5">
    <source>
        <dbReference type="ARBA" id="ARBA00022553"/>
    </source>
</evidence>
<dbReference type="Pfam" id="PF02518">
    <property type="entry name" value="HATPase_c"/>
    <property type="match status" value="1"/>
</dbReference>
<evidence type="ECO:0000256" key="1">
    <source>
        <dbReference type="ARBA" id="ARBA00000085"/>
    </source>
</evidence>
<reference evidence="16 17" key="2">
    <citation type="submission" date="2019-09" db="EMBL/GenBank/DDBJ databases">
        <title>Complete Genome Sequence and Methylome Analysis of free living Spirochaetas.</title>
        <authorList>
            <person name="Leshcheva N."/>
            <person name="Mikheeva N."/>
        </authorList>
    </citation>
    <scope>NUCLEOTIDE SEQUENCE [LARGE SCALE GENOMIC DNA]</scope>
    <source>
        <strain evidence="16 17">P</strain>
    </source>
</reference>
<dbReference type="InterPro" id="IPR008207">
    <property type="entry name" value="Sig_transdc_His_kin_Hpt_dom"/>
</dbReference>
<keyword evidence="10" id="KW-0902">Two-component regulatory system</keyword>
<dbReference type="InterPro" id="IPR003594">
    <property type="entry name" value="HATPase_dom"/>
</dbReference>
<dbReference type="Pfam" id="PF02895">
    <property type="entry name" value="H-kinase_dim"/>
    <property type="match status" value="1"/>
</dbReference>
<dbReference type="SUPFAM" id="SSF160246">
    <property type="entry name" value="EspE N-terminal domain-like"/>
    <property type="match status" value="1"/>
</dbReference>
<keyword evidence="5 12" id="KW-0597">Phosphoprotein</keyword>
<organism evidence="16 17">
    <name type="scientific">Thiospirochaeta perfilievii</name>
    <dbReference type="NCBI Taxonomy" id="252967"/>
    <lineage>
        <taxon>Bacteria</taxon>
        <taxon>Pseudomonadati</taxon>
        <taxon>Spirochaetota</taxon>
        <taxon>Spirochaetia</taxon>
        <taxon>Spirochaetales</taxon>
        <taxon>Spirochaetaceae</taxon>
        <taxon>Thiospirochaeta</taxon>
    </lineage>
</organism>
<dbReference type="Proteomes" id="UP000323824">
    <property type="component" value="Chromosome"/>
</dbReference>
<dbReference type="FunFam" id="3.30.565.10:FF:000016">
    <property type="entry name" value="Chemotaxis protein CheA, putative"/>
    <property type="match status" value="1"/>
</dbReference>
<gene>
    <name evidence="16" type="ORF">EW093_04525</name>
</gene>
<dbReference type="RefSeq" id="WP_149567251.1">
    <property type="nucleotide sequence ID" value="NZ_CP035807.1"/>
</dbReference>
<evidence type="ECO:0000259" key="14">
    <source>
        <dbReference type="PROSITE" id="PS50851"/>
    </source>
</evidence>
<keyword evidence="6" id="KW-0808">Transferase</keyword>
<evidence type="ECO:0000256" key="3">
    <source>
        <dbReference type="ARBA" id="ARBA00021495"/>
    </source>
</evidence>
<keyword evidence="4" id="KW-0145">Chemotaxis</keyword>
<evidence type="ECO:0000256" key="6">
    <source>
        <dbReference type="ARBA" id="ARBA00022679"/>
    </source>
</evidence>
<sequence length="687" mass="76897">MEDDNFIKIFKEEALELLGHLEDSLLELESSPDDEDLISAVFRVMHTVKGSAGMVGLDLISKFTHEVESILESVRSGDIKVSKGFIDYTLRSRDIILSMINDPEYRIDDQEAFFVDFKNALNENYISPDDNKESITYRVIFKPEPKMFFTGTNPLMMVHEVLELGDGLVIPYYEKIPKLSNLNTEECYVYWEIYITTQKSVNKIHDIFIFVDAPSEVTIEEWELNSEEPIPEKLGDLLVKRGSLKKEELDKALKEQHKLGEILVKESMLSEHEIKNALKAQTYINKTKTKKIEAAAPANDSIRINSNKLDSLIDLVGEIVTIYAQMLQLSHDTNDSKLISIIERFGLLTEELRDNSMSMRMLPIGSTFSRFRRLVRDLSSELGKKIELVTEGAETELDKNVIEQLHDPLVHIIRNCIDHGIESPTVRKANGKDETGTIKLSAIHAGASVQIVIQDDGGGLNREKIRSKGIARGLIRDGEEILDDDLFNLIFAPGFSTAASITNVSGRGVGLDVVKKQIEELKGSVAITSEEGKYTRITLTLPITLAIIEGLLVNIGGDSYVIPLSTVEACVELKEENKDHKSGKNVITFREKLVPYIDLRTFFEVEGRRRDIEQIVIVNSNSSQIGLLVDNVIGGNQTVIKSLGSMYRHIKEISGAAILGDGSVALVFDIEQLVRVVQDFEEISVGN</sequence>
<feature type="domain" description="HPt" evidence="15">
    <location>
        <begin position="1"/>
        <end position="103"/>
    </location>
</feature>
<dbReference type="PANTHER" id="PTHR43395:SF10">
    <property type="entry name" value="CHEMOTAXIS PROTEIN CHEA"/>
    <property type="match status" value="1"/>
</dbReference>
<dbReference type="GO" id="GO:0005737">
    <property type="term" value="C:cytoplasm"/>
    <property type="evidence" value="ECO:0007669"/>
    <property type="project" value="InterPro"/>
</dbReference>
<dbReference type="SUPFAM" id="SSF47384">
    <property type="entry name" value="Homodimeric domain of signal transducing histidine kinase"/>
    <property type="match status" value="1"/>
</dbReference>
<dbReference type="InterPro" id="IPR005467">
    <property type="entry name" value="His_kinase_dom"/>
</dbReference>
<dbReference type="Gene3D" id="1.20.120.160">
    <property type="entry name" value="HPT domain"/>
    <property type="match status" value="1"/>
</dbReference>
<dbReference type="InterPro" id="IPR037006">
    <property type="entry name" value="CheA-like_homodim_sf"/>
</dbReference>
<dbReference type="SUPFAM" id="SSF47226">
    <property type="entry name" value="Histidine-containing phosphotransfer domain, HPT domain"/>
    <property type="match status" value="1"/>
</dbReference>
<dbReference type="SMART" id="SM00073">
    <property type="entry name" value="HPT"/>
    <property type="match status" value="1"/>
</dbReference>